<feature type="coiled-coil region" evidence="1">
    <location>
        <begin position="27"/>
        <end position="95"/>
    </location>
</feature>
<evidence type="ECO:0000256" key="1">
    <source>
        <dbReference type="SAM" id="Coils"/>
    </source>
</evidence>
<evidence type="ECO:0000256" key="2">
    <source>
        <dbReference type="SAM" id="MobiDB-lite"/>
    </source>
</evidence>
<sequence length="133" mass="14577">MASIFGFRSRDPARDRQTDGSRLDRLAKLFEQIAAEIEAERAGLENRYRTKATNAAFLVEAMENGSASDRRSSEVSALTETILNCERRIAALSRQNGMMKELRHSLDGVFHEDGASDSATPAEFAKPTGAGRA</sequence>
<name>A0A1G5YZ07_9HYPH</name>
<evidence type="ECO:0000313" key="4">
    <source>
        <dbReference type="Proteomes" id="UP000198588"/>
    </source>
</evidence>
<reference evidence="3 4" key="1">
    <citation type="submission" date="2016-10" db="EMBL/GenBank/DDBJ databases">
        <authorList>
            <person name="de Groot N.N."/>
        </authorList>
    </citation>
    <scope>NUCLEOTIDE SEQUENCE [LARGE SCALE GENOMIC DNA]</scope>
    <source>
        <strain evidence="3 4">CGMCC 1.12097</strain>
    </source>
</reference>
<dbReference type="AlphaFoldDB" id="A0A1G5YZ07"/>
<proteinExistence type="predicted"/>
<keyword evidence="1" id="KW-0175">Coiled coil</keyword>
<dbReference type="STRING" id="1165689.SAMN02927914_03880"/>
<organism evidence="3 4">
    <name type="scientific">Mesorhizobium qingshengii</name>
    <dbReference type="NCBI Taxonomy" id="1165689"/>
    <lineage>
        <taxon>Bacteria</taxon>
        <taxon>Pseudomonadati</taxon>
        <taxon>Pseudomonadota</taxon>
        <taxon>Alphaproteobacteria</taxon>
        <taxon>Hyphomicrobiales</taxon>
        <taxon>Phyllobacteriaceae</taxon>
        <taxon>Mesorhizobium</taxon>
    </lineage>
</organism>
<feature type="region of interest" description="Disordered" evidence="2">
    <location>
        <begin position="111"/>
        <end position="133"/>
    </location>
</feature>
<dbReference type="Proteomes" id="UP000198588">
    <property type="component" value="Unassembled WGS sequence"/>
</dbReference>
<gene>
    <name evidence="3" type="ORF">SAMN02927914_03880</name>
</gene>
<evidence type="ECO:0000313" key="3">
    <source>
        <dbReference type="EMBL" id="SDA87357.1"/>
    </source>
</evidence>
<dbReference type="EMBL" id="FMXM01000012">
    <property type="protein sequence ID" value="SDA87357.1"/>
    <property type="molecule type" value="Genomic_DNA"/>
</dbReference>
<dbReference type="OrthoDB" id="8115673at2"/>
<accession>A0A1G5YZ07</accession>
<dbReference type="RefSeq" id="WP_091580751.1">
    <property type="nucleotide sequence ID" value="NZ_FMXM01000012.1"/>
</dbReference>
<protein>
    <submittedName>
        <fullName evidence="3">Uncharacterized protein</fullName>
    </submittedName>
</protein>